<keyword evidence="3" id="KW-1185">Reference proteome</keyword>
<feature type="transmembrane region" description="Helical" evidence="1">
    <location>
        <begin position="319"/>
        <end position="341"/>
    </location>
</feature>
<keyword evidence="1" id="KW-0812">Transmembrane</keyword>
<dbReference type="AlphaFoldDB" id="A0A849L5V1"/>
<feature type="transmembrane region" description="Helical" evidence="1">
    <location>
        <begin position="294"/>
        <end position="313"/>
    </location>
</feature>
<gene>
    <name evidence="2" type="ORF">HMH01_15145</name>
</gene>
<evidence type="ECO:0000313" key="2">
    <source>
        <dbReference type="EMBL" id="NNU81775.1"/>
    </source>
</evidence>
<keyword evidence="1" id="KW-1133">Transmembrane helix</keyword>
<evidence type="ECO:0000313" key="3">
    <source>
        <dbReference type="Proteomes" id="UP000572377"/>
    </source>
</evidence>
<keyword evidence="1" id="KW-0472">Membrane</keyword>
<organism evidence="2 3">
    <name type="scientific">Halovulum dunhuangense</name>
    <dbReference type="NCBI Taxonomy" id="1505036"/>
    <lineage>
        <taxon>Bacteria</taxon>
        <taxon>Pseudomonadati</taxon>
        <taxon>Pseudomonadota</taxon>
        <taxon>Alphaproteobacteria</taxon>
        <taxon>Rhodobacterales</taxon>
        <taxon>Paracoccaceae</taxon>
        <taxon>Halovulum</taxon>
    </lineage>
</organism>
<dbReference type="EMBL" id="JABFBC010000003">
    <property type="protein sequence ID" value="NNU81775.1"/>
    <property type="molecule type" value="Genomic_DNA"/>
</dbReference>
<dbReference type="RefSeq" id="WP_171326640.1">
    <property type="nucleotide sequence ID" value="NZ_JABFBC010000003.1"/>
</dbReference>
<name>A0A849L5V1_9RHOB</name>
<protein>
    <submittedName>
        <fullName evidence="2">Uncharacterized protein</fullName>
    </submittedName>
</protein>
<dbReference type="Pfam" id="PF19540">
    <property type="entry name" value="DUF6064"/>
    <property type="match status" value="1"/>
</dbReference>
<comment type="caution">
    <text evidence="2">The sequence shown here is derived from an EMBL/GenBank/DDBJ whole genome shotgun (WGS) entry which is preliminary data.</text>
</comment>
<sequence>METHHTPTSHSVQEEIEWRYLAFANCFGNDAFFDGALITSLQQISRICAVYFGEETAKAGIEAMVGRYYPQPVAEGGWELALEMHYSGFYPELPAGDLFHRVEAYAKFGILLTPARDVETREQILRRDVGMVERFLAAIPLEAWGIENEHAVKLVRKASARLKLDLGEPVSAEDLSLLSGFALQSIKDRMVGQFAEIPAEAALAWLSTHWGFRPSLWRQQDAIATLDVLENYMEDAIFIPVATDGSSFRPYEQIDDYYHVGAEGHEYRFGVAPCPTTIFTIAMLLMGSWRAVRWLLTLPGLWAAVGGSAAILLGVPQDFALLAALLLLLLFAVARFAGLGFSRHAGSVG</sequence>
<reference evidence="2 3" key="1">
    <citation type="submission" date="2020-05" db="EMBL/GenBank/DDBJ databases">
        <title>Gimesia benthica sp. nov., a novel planctomycete isolated from a deep-sea water sample of the Northwest Indian Ocean.</title>
        <authorList>
            <person name="Wang J."/>
            <person name="Ruan C."/>
            <person name="Song L."/>
            <person name="Zhu Y."/>
            <person name="Li A."/>
            <person name="Zheng X."/>
            <person name="Wang L."/>
            <person name="Lu Z."/>
            <person name="Huang Y."/>
            <person name="Du W."/>
            <person name="Zhou Y."/>
            <person name="Huang L."/>
            <person name="Dai X."/>
        </authorList>
    </citation>
    <scope>NUCLEOTIDE SEQUENCE [LARGE SCALE GENOMIC DNA]</scope>
    <source>
        <strain evidence="2 3">YYQ-30</strain>
    </source>
</reference>
<accession>A0A849L5V1</accession>
<evidence type="ECO:0000256" key="1">
    <source>
        <dbReference type="SAM" id="Phobius"/>
    </source>
</evidence>
<proteinExistence type="predicted"/>
<dbReference type="Proteomes" id="UP000572377">
    <property type="component" value="Unassembled WGS sequence"/>
</dbReference>
<dbReference type="InterPro" id="IPR045708">
    <property type="entry name" value="DUF6064"/>
</dbReference>